<dbReference type="PANTHER" id="PTHR38016">
    <property type="entry name" value="UNNAMED PRODUCT"/>
    <property type="match status" value="1"/>
</dbReference>
<dbReference type="InterPro" id="IPR040703">
    <property type="entry name" value="LCIB/C_CA"/>
</dbReference>
<feature type="domain" description="Limiting CO2-inducible protein B/C beta carbonyic anhydrase" evidence="2">
    <location>
        <begin position="160"/>
        <end position="376"/>
    </location>
</feature>
<dbReference type="EMBL" id="CAUYUJ010018277">
    <property type="protein sequence ID" value="CAK0882181.1"/>
    <property type="molecule type" value="Genomic_DNA"/>
</dbReference>
<sequence length="409" mass="43745">MFWGVAAVPQVLRRHPGTEGEQGEVRAKMDQIEAEKEKLLAKIAASRARLEALDATSAASSPQARLATALAASPAGAKVASAGKPEEGDEASSRLRMALPLVPLGAFPLISAKESADRSAALLTSTQPPGALQYSVAGWSPPIDSAAYDAMTREFPRALPAKAVFQRSRMFLTQNFGMTPSNTILGTSICPDEINNGKGGFADLANTYWGEYFPLGGLGGLPLVGKTGWGAFSHHCPDDGNIFVMYGPHVGISEVGGIGKFNRVGQNDASSACGAFVGAYKQTMNWSGEREKLDGSDMEQQFIRSELAPFTKGISQTEDPMSALAYKAFDIVDKQMEGILSMDFGPGRLVLLGGIQVNTPVGFPDHFQPMKFEVRQLGKPNKDILYKAFLPSMSTDVAMKDWTSWTPSS</sequence>
<reference evidence="3" key="1">
    <citation type="submission" date="2023-10" db="EMBL/GenBank/DDBJ databases">
        <authorList>
            <person name="Chen Y."/>
            <person name="Shah S."/>
            <person name="Dougan E. K."/>
            <person name="Thang M."/>
            <person name="Chan C."/>
        </authorList>
    </citation>
    <scope>NUCLEOTIDE SEQUENCE [LARGE SCALE GENOMIC DNA]</scope>
</reference>
<keyword evidence="1" id="KW-0175">Coiled coil</keyword>
<evidence type="ECO:0000259" key="2">
    <source>
        <dbReference type="Pfam" id="PF18599"/>
    </source>
</evidence>
<protein>
    <recommendedName>
        <fullName evidence="2">Limiting CO2-inducible protein B/C beta carbonyic anhydrase domain-containing protein</fullName>
    </recommendedName>
</protein>
<dbReference type="PANTHER" id="PTHR38016:SF1">
    <property type="entry name" value="LIMITING CO2-INDUCIBLE PROTEIN B_C BETA CARBONYIC ANHYDRASE DOMAIN-CONTAINING PROTEIN"/>
    <property type="match status" value="1"/>
</dbReference>
<dbReference type="Pfam" id="PF18599">
    <property type="entry name" value="LCIB_C_CA"/>
    <property type="match status" value="1"/>
</dbReference>
<dbReference type="Proteomes" id="UP001189429">
    <property type="component" value="Unassembled WGS sequence"/>
</dbReference>
<organism evidence="3 4">
    <name type="scientific">Prorocentrum cordatum</name>
    <dbReference type="NCBI Taxonomy" id="2364126"/>
    <lineage>
        <taxon>Eukaryota</taxon>
        <taxon>Sar</taxon>
        <taxon>Alveolata</taxon>
        <taxon>Dinophyceae</taxon>
        <taxon>Prorocentrales</taxon>
        <taxon>Prorocentraceae</taxon>
        <taxon>Prorocentrum</taxon>
    </lineage>
</organism>
<feature type="coiled-coil region" evidence="1">
    <location>
        <begin position="22"/>
        <end position="56"/>
    </location>
</feature>
<keyword evidence="4" id="KW-1185">Reference proteome</keyword>
<name>A0ABN9WAY0_9DINO</name>
<gene>
    <name evidence="3" type="ORF">PCOR1329_LOCUS64771</name>
</gene>
<proteinExistence type="predicted"/>
<evidence type="ECO:0000313" key="3">
    <source>
        <dbReference type="EMBL" id="CAK0882181.1"/>
    </source>
</evidence>
<evidence type="ECO:0000313" key="4">
    <source>
        <dbReference type="Proteomes" id="UP001189429"/>
    </source>
</evidence>
<comment type="caution">
    <text evidence="3">The sequence shown here is derived from an EMBL/GenBank/DDBJ whole genome shotgun (WGS) entry which is preliminary data.</text>
</comment>
<evidence type="ECO:0000256" key="1">
    <source>
        <dbReference type="SAM" id="Coils"/>
    </source>
</evidence>
<accession>A0ABN9WAY0</accession>